<protein>
    <submittedName>
        <fullName evidence="1">Uncharacterized protein</fullName>
    </submittedName>
</protein>
<organism evidence="1 2">
    <name type="scientific">Myodes glareolus</name>
    <name type="common">Bank vole</name>
    <name type="synonym">Clethrionomys glareolus</name>
    <dbReference type="NCBI Taxonomy" id="447135"/>
    <lineage>
        <taxon>Eukaryota</taxon>
        <taxon>Metazoa</taxon>
        <taxon>Chordata</taxon>
        <taxon>Craniata</taxon>
        <taxon>Vertebrata</taxon>
        <taxon>Euteleostomi</taxon>
        <taxon>Mammalia</taxon>
        <taxon>Eutheria</taxon>
        <taxon>Euarchontoglires</taxon>
        <taxon>Glires</taxon>
        <taxon>Rodentia</taxon>
        <taxon>Myomorpha</taxon>
        <taxon>Muroidea</taxon>
        <taxon>Cricetidae</taxon>
        <taxon>Arvicolinae</taxon>
        <taxon>Myodes</taxon>
    </lineage>
</organism>
<dbReference type="EMBL" id="JBBHLL010000011">
    <property type="protein sequence ID" value="KAK7832198.1"/>
    <property type="molecule type" value="Genomic_DNA"/>
</dbReference>
<feature type="non-terminal residue" evidence="1">
    <location>
        <position position="187"/>
    </location>
</feature>
<evidence type="ECO:0000313" key="1">
    <source>
        <dbReference type="EMBL" id="KAK7832198.1"/>
    </source>
</evidence>
<proteinExistence type="predicted"/>
<sequence>MNVVSELTSRALGRLCCFGCHPEGRQPREWSPHSTALKTDEKEPTPWGYHQLLQEGLRSEATVPSGYRAFPVKPRSCPSACLIIGISVIFKTERTLGTLFVQGGGECHASLLRGFQNSPLLQAAAQLKQDYNDSKLIYSFTNYALTSRKEKGGYSDQGYGLEDTESGVEGTAMRTGGRLARLRLQCT</sequence>
<evidence type="ECO:0000313" key="2">
    <source>
        <dbReference type="Proteomes" id="UP001488838"/>
    </source>
</evidence>
<dbReference type="Proteomes" id="UP001488838">
    <property type="component" value="Unassembled WGS sequence"/>
</dbReference>
<comment type="caution">
    <text evidence="1">The sequence shown here is derived from an EMBL/GenBank/DDBJ whole genome shotgun (WGS) entry which is preliminary data.</text>
</comment>
<dbReference type="AlphaFoldDB" id="A0AAW0JZC6"/>
<gene>
    <name evidence="1" type="ORF">U0070_015345</name>
</gene>
<reference evidence="1 2" key="1">
    <citation type="journal article" date="2023" name="bioRxiv">
        <title>Conserved and derived expression patterns and positive selection on dental genes reveal complex evolutionary context of ever-growing rodent molars.</title>
        <authorList>
            <person name="Calamari Z.T."/>
            <person name="Song A."/>
            <person name="Cohen E."/>
            <person name="Akter M."/>
            <person name="Roy R.D."/>
            <person name="Hallikas O."/>
            <person name="Christensen M.M."/>
            <person name="Li P."/>
            <person name="Marangoni P."/>
            <person name="Jernvall J."/>
            <person name="Klein O.D."/>
        </authorList>
    </citation>
    <scope>NUCLEOTIDE SEQUENCE [LARGE SCALE GENOMIC DNA]</scope>
    <source>
        <strain evidence="1">V071</strain>
    </source>
</reference>
<accession>A0AAW0JZC6</accession>
<name>A0AAW0JZC6_MYOGA</name>
<keyword evidence="2" id="KW-1185">Reference proteome</keyword>